<dbReference type="InterPro" id="IPR013221">
    <property type="entry name" value="Mur_ligase_cen"/>
</dbReference>
<name>A0ABV1RG26_9ALTE</name>
<evidence type="ECO:0000256" key="9">
    <source>
        <dbReference type="ARBA" id="ARBA00023316"/>
    </source>
</evidence>
<dbReference type="Proteomes" id="UP001467690">
    <property type="component" value="Unassembled WGS sequence"/>
</dbReference>
<evidence type="ECO:0000256" key="11">
    <source>
        <dbReference type="RuleBase" id="RU004136"/>
    </source>
</evidence>
<evidence type="ECO:0000256" key="4">
    <source>
        <dbReference type="ARBA" id="ARBA00022741"/>
    </source>
</evidence>
<feature type="binding site" evidence="10">
    <location>
        <begin position="107"/>
        <end position="113"/>
    </location>
    <ligand>
        <name>ATP</name>
        <dbReference type="ChEBI" id="CHEBI:30616"/>
    </ligand>
</feature>
<dbReference type="Pfam" id="PF08245">
    <property type="entry name" value="Mur_ligase_M"/>
    <property type="match status" value="1"/>
</dbReference>
<feature type="domain" description="Mur ligase N-terminal catalytic" evidence="12">
    <location>
        <begin position="24"/>
        <end position="75"/>
    </location>
</feature>
<dbReference type="Pfam" id="PF02875">
    <property type="entry name" value="Mur_ligase_C"/>
    <property type="match status" value="1"/>
</dbReference>
<evidence type="ECO:0000256" key="5">
    <source>
        <dbReference type="ARBA" id="ARBA00022840"/>
    </source>
</evidence>
<evidence type="ECO:0000259" key="14">
    <source>
        <dbReference type="Pfam" id="PF08245"/>
    </source>
</evidence>
<dbReference type="NCBIfam" id="TIGR01143">
    <property type="entry name" value="murF"/>
    <property type="match status" value="1"/>
</dbReference>
<dbReference type="Pfam" id="PF01225">
    <property type="entry name" value="Mur_ligase"/>
    <property type="match status" value="1"/>
</dbReference>
<dbReference type="InterPro" id="IPR036615">
    <property type="entry name" value="Mur_ligase_C_dom_sf"/>
</dbReference>
<organism evidence="15 16">
    <name type="scientific">Catenovulum sediminis</name>
    <dbReference type="NCBI Taxonomy" id="1740262"/>
    <lineage>
        <taxon>Bacteria</taxon>
        <taxon>Pseudomonadati</taxon>
        <taxon>Pseudomonadota</taxon>
        <taxon>Gammaproteobacteria</taxon>
        <taxon>Alteromonadales</taxon>
        <taxon>Alteromonadaceae</taxon>
        <taxon>Catenovulum</taxon>
    </lineage>
</organism>
<gene>
    <name evidence="10 15" type="primary">murF</name>
    <name evidence="15" type="ORF">ABS311_08325</name>
</gene>
<dbReference type="InterPro" id="IPR004101">
    <property type="entry name" value="Mur_ligase_C"/>
</dbReference>
<keyword evidence="8 10" id="KW-0131">Cell cycle</keyword>
<evidence type="ECO:0000259" key="12">
    <source>
        <dbReference type="Pfam" id="PF01225"/>
    </source>
</evidence>
<dbReference type="SUPFAM" id="SSF63418">
    <property type="entry name" value="MurE/MurF N-terminal domain"/>
    <property type="match status" value="1"/>
</dbReference>
<dbReference type="PANTHER" id="PTHR43024">
    <property type="entry name" value="UDP-N-ACETYLMURAMOYL-TRIPEPTIDE--D-ALANYL-D-ALANINE LIGASE"/>
    <property type="match status" value="1"/>
</dbReference>
<evidence type="ECO:0000256" key="7">
    <source>
        <dbReference type="ARBA" id="ARBA00022984"/>
    </source>
</evidence>
<comment type="function">
    <text evidence="10 11">Involved in cell wall formation. Catalyzes the final step in the synthesis of UDP-N-acetylmuramoyl-pentapeptide, the precursor of murein.</text>
</comment>
<feature type="domain" description="Mur ligase central" evidence="14">
    <location>
        <begin position="105"/>
        <end position="292"/>
    </location>
</feature>
<dbReference type="InterPro" id="IPR005863">
    <property type="entry name" value="UDP-N-AcMur_synth"/>
</dbReference>
<evidence type="ECO:0000256" key="6">
    <source>
        <dbReference type="ARBA" id="ARBA00022960"/>
    </source>
</evidence>
<comment type="similarity">
    <text evidence="10">Belongs to the MurCDEF family. MurF subfamily.</text>
</comment>
<keyword evidence="3 10" id="KW-0132">Cell division</keyword>
<comment type="caution">
    <text evidence="15">The sequence shown here is derived from an EMBL/GenBank/DDBJ whole genome shotgun (WGS) entry which is preliminary data.</text>
</comment>
<keyword evidence="7 10" id="KW-0573">Peptidoglycan synthesis</keyword>
<evidence type="ECO:0000256" key="8">
    <source>
        <dbReference type="ARBA" id="ARBA00023306"/>
    </source>
</evidence>
<dbReference type="EMBL" id="JBELOE010000152">
    <property type="protein sequence ID" value="MER2491889.1"/>
    <property type="molecule type" value="Genomic_DNA"/>
</dbReference>
<evidence type="ECO:0000256" key="2">
    <source>
        <dbReference type="ARBA" id="ARBA00022598"/>
    </source>
</evidence>
<dbReference type="SUPFAM" id="SSF53244">
    <property type="entry name" value="MurD-like peptide ligases, peptide-binding domain"/>
    <property type="match status" value="1"/>
</dbReference>
<evidence type="ECO:0000313" key="16">
    <source>
        <dbReference type="Proteomes" id="UP001467690"/>
    </source>
</evidence>
<sequence>MISVSLGELAQVTGGRLVGGEANIQSICHDSRKVQMGDCYLAIVGERFDGHNFCQSAIEAGAIALIVSTEQKVAVPQLIVDDCKTALGQIGAFNKSRAKVKTVAITGSSGKTTVKEMLAAILKLAGKTLATAGNFNNDIGVPLTLLRLDESYQYAVIELGANHIGEIAYTVNLTQPDVAMVNNVSAAHLEGFGSLAGVIQAKGEIYQGLANNGWAVVNSDLDCIGDWISELSGRKQLSYSRQPFADVYARNVVIQDDLCPQFEWVYQGQTYPVKLNIPGQHNVNNAMAAISCALCLGIDKSLISQGLTETVAVAGRVKPIELGKITLIDDSYNANQGSMLAAIDLLKSAPGARYLIMGDMAEMGQYAEEVHQAVGVYAKEASLEGFYVKGNWVKKAQENPEFQFNDFELLAEKLLSEINEKINSNNKQKVTVLIKGSRSAGMEQLVTLLKEKCGVQAQC</sequence>
<dbReference type="InterPro" id="IPR036565">
    <property type="entry name" value="Mur-like_cat_sf"/>
</dbReference>
<keyword evidence="6 10" id="KW-0133">Cell shape</keyword>
<evidence type="ECO:0000256" key="10">
    <source>
        <dbReference type="HAMAP-Rule" id="MF_02019"/>
    </source>
</evidence>
<evidence type="ECO:0000259" key="13">
    <source>
        <dbReference type="Pfam" id="PF02875"/>
    </source>
</evidence>
<accession>A0ABV1RG26</accession>
<comment type="subcellular location">
    <subcellularLocation>
        <location evidence="10 11">Cytoplasm</location>
    </subcellularLocation>
</comment>
<reference evidence="15 16" key="1">
    <citation type="submission" date="2024-06" db="EMBL/GenBank/DDBJ databases">
        <authorList>
            <person name="Chen R.Y."/>
        </authorList>
    </citation>
    <scope>NUCLEOTIDE SEQUENCE [LARGE SCALE GENOMIC DNA]</scope>
    <source>
        <strain evidence="15 16">D2</strain>
    </source>
</reference>
<keyword evidence="16" id="KW-1185">Reference proteome</keyword>
<dbReference type="InterPro" id="IPR000713">
    <property type="entry name" value="Mur_ligase_N"/>
</dbReference>
<dbReference type="Gene3D" id="3.40.1390.10">
    <property type="entry name" value="MurE/MurF, N-terminal domain"/>
    <property type="match status" value="1"/>
</dbReference>
<proteinExistence type="inferred from homology"/>
<evidence type="ECO:0000313" key="15">
    <source>
        <dbReference type="EMBL" id="MER2491889.1"/>
    </source>
</evidence>
<feature type="domain" description="Mur ligase C-terminal" evidence="13">
    <location>
        <begin position="315"/>
        <end position="407"/>
    </location>
</feature>
<comment type="catalytic activity">
    <reaction evidence="10 11">
        <text>D-alanyl-D-alanine + UDP-N-acetyl-alpha-D-muramoyl-L-alanyl-gamma-D-glutamyl-meso-2,6-diaminopimelate + ATP = UDP-N-acetyl-alpha-D-muramoyl-L-alanyl-gamma-D-glutamyl-meso-2,6-diaminopimeloyl-D-alanyl-D-alanine + ADP + phosphate + H(+)</text>
        <dbReference type="Rhea" id="RHEA:28374"/>
        <dbReference type="ChEBI" id="CHEBI:15378"/>
        <dbReference type="ChEBI" id="CHEBI:30616"/>
        <dbReference type="ChEBI" id="CHEBI:43474"/>
        <dbReference type="ChEBI" id="CHEBI:57822"/>
        <dbReference type="ChEBI" id="CHEBI:61386"/>
        <dbReference type="ChEBI" id="CHEBI:83905"/>
        <dbReference type="ChEBI" id="CHEBI:456216"/>
        <dbReference type="EC" id="6.3.2.10"/>
    </reaction>
</comment>
<dbReference type="HAMAP" id="MF_02019">
    <property type="entry name" value="MurF"/>
    <property type="match status" value="1"/>
</dbReference>
<dbReference type="GO" id="GO:0047480">
    <property type="term" value="F:UDP-N-acetylmuramoyl-tripeptide-D-alanyl-D-alanine ligase activity"/>
    <property type="evidence" value="ECO:0007669"/>
    <property type="project" value="UniProtKB-EC"/>
</dbReference>
<keyword evidence="1 10" id="KW-0963">Cytoplasm</keyword>
<dbReference type="InterPro" id="IPR051046">
    <property type="entry name" value="MurCDEF_CellWall_CoF430Synth"/>
</dbReference>
<dbReference type="EC" id="6.3.2.10" evidence="10 11"/>
<evidence type="ECO:0000256" key="3">
    <source>
        <dbReference type="ARBA" id="ARBA00022618"/>
    </source>
</evidence>
<keyword evidence="9 10" id="KW-0961">Cell wall biogenesis/degradation</keyword>
<keyword evidence="5 10" id="KW-0067">ATP-binding</keyword>
<dbReference type="Gene3D" id="3.40.1190.10">
    <property type="entry name" value="Mur-like, catalytic domain"/>
    <property type="match status" value="1"/>
</dbReference>
<keyword evidence="4 10" id="KW-0547">Nucleotide-binding</keyword>
<dbReference type="PANTHER" id="PTHR43024:SF1">
    <property type="entry name" value="UDP-N-ACETYLMURAMOYL-TRIPEPTIDE--D-ALANYL-D-ALANINE LIGASE"/>
    <property type="match status" value="1"/>
</dbReference>
<keyword evidence="2 10" id="KW-0436">Ligase</keyword>
<dbReference type="SUPFAM" id="SSF53623">
    <property type="entry name" value="MurD-like peptide ligases, catalytic domain"/>
    <property type="match status" value="1"/>
</dbReference>
<dbReference type="RefSeq" id="WP_143871161.1">
    <property type="nucleotide sequence ID" value="NZ_CP041660.1"/>
</dbReference>
<protein>
    <recommendedName>
        <fullName evidence="10 11">UDP-N-acetylmuramoyl-tripeptide--D-alanyl-D-alanine ligase</fullName>
        <ecNumber evidence="10 11">6.3.2.10</ecNumber>
    </recommendedName>
    <alternativeName>
        <fullName evidence="10">D-alanyl-D-alanine-adding enzyme</fullName>
    </alternativeName>
</protein>
<evidence type="ECO:0000256" key="1">
    <source>
        <dbReference type="ARBA" id="ARBA00022490"/>
    </source>
</evidence>
<dbReference type="Gene3D" id="3.90.190.20">
    <property type="entry name" value="Mur ligase, C-terminal domain"/>
    <property type="match status" value="1"/>
</dbReference>
<dbReference type="InterPro" id="IPR035911">
    <property type="entry name" value="MurE/MurF_N"/>
</dbReference>
<comment type="pathway">
    <text evidence="10 11">Cell wall biogenesis; peptidoglycan biosynthesis.</text>
</comment>